<feature type="transmembrane region" description="Helical" evidence="1">
    <location>
        <begin position="94"/>
        <end position="111"/>
    </location>
</feature>
<feature type="transmembrane region" description="Helical" evidence="1">
    <location>
        <begin position="245"/>
        <end position="263"/>
    </location>
</feature>
<dbReference type="STRING" id="217031.ABB05_17375"/>
<reference evidence="3 4" key="1">
    <citation type="submission" date="2015-05" db="EMBL/GenBank/DDBJ databases">
        <title>Comparison of genome.</title>
        <authorList>
            <person name="Zheng Z."/>
            <person name="Sun M."/>
        </authorList>
    </citation>
    <scope>NUCLEOTIDE SEQUENCE [LARGE SCALE GENOMIC DNA]</scope>
    <source>
        <strain evidence="3 4">G25-74</strain>
    </source>
</reference>
<dbReference type="PANTHER" id="PTHR30590:SF2">
    <property type="entry name" value="INNER MEMBRANE PROTEIN"/>
    <property type="match status" value="1"/>
</dbReference>
<keyword evidence="4" id="KW-1185">Reference proteome</keyword>
<proteinExistence type="predicted"/>
<feature type="transmembrane region" description="Helical" evidence="1">
    <location>
        <begin position="318"/>
        <end position="336"/>
    </location>
</feature>
<dbReference type="AlphaFoldDB" id="A0A177ZIP5"/>
<dbReference type="Proteomes" id="UP000077881">
    <property type="component" value="Unassembled WGS sequence"/>
</dbReference>
<feature type="transmembrane region" description="Helical" evidence="1">
    <location>
        <begin position="55"/>
        <end position="74"/>
    </location>
</feature>
<feature type="domain" description="DUF418" evidence="2">
    <location>
        <begin position="231"/>
        <end position="383"/>
    </location>
</feature>
<evidence type="ECO:0000313" key="4">
    <source>
        <dbReference type="Proteomes" id="UP000077881"/>
    </source>
</evidence>
<feature type="transmembrane region" description="Helical" evidence="1">
    <location>
        <begin position="275"/>
        <end position="297"/>
    </location>
</feature>
<comment type="caution">
    <text evidence="3">The sequence shown here is derived from an EMBL/GenBank/DDBJ whole genome shotgun (WGS) entry which is preliminary data.</text>
</comment>
<dbReference type="OrthoDB" id="9807744at2"/>
<gene>
    <name evidence="3" type="ORF">ABB05_17375</name>
</gene>
<dbReference type="PANTHER" id="PTHR30590">
    <property type="entry name" value="INNER MEMBRANE PROTEIN"/>
    <property type="match status" value="1"/>
</dbReference>
<evidence type="ECO:0000313" key="3">
    <source>
        <dbReference type="EMBL" id="OAK67826.1"/>
    </source>
</evidence>
<keyword evidence="1" id="KW-1133">Transmembrane helix</keyword>
<dbReference type="InterPro" id="IPR007349">
    <property type="entry name" value="DUF418"/>
</dbReference>
<feature type="transmembrane region" description="Helical" evidence="1">
    <location>
        <begin position="117"/>
        <end position="132"/>
    </location>
</feature>
<evidence type="ECO:0000259" key="2">
    <source>
        <dbReference type="Pfam" id="PF04235"/>
    </source>
</evidence>
<dbReference type="PATRIC" id="fig|217031.6.peg.3764"/>
<dbReference type="EMBL" id="LDJR01000058">
    <property type="protein sequence ID" value="OAK67826.1"/>
    <property type="molecule type" value="Genomic_DNA"/>
</dbReference>
<dbReference type="Pfam" id="PF04235">
    <property type="entry name" value="DUF418"/>
    <property type="match status" value="1"/>
</dbReference>
<keyword evidence="1" id="KW-0812">Transmembrane</keyword>
<protein>
    <submittedName>
        <fullName evidence="3">Membrane protein</fullName>
    </submittedName>
</protein>
<dbReference type="InterPro" id="IPR052529">
    <property type="entry name" value="Bact_Transport_Assoc"/>
</dbReference>
<accession>A0A177ZIP5</accession>
<feature type="transmembrane region" description="Helical" evidence="1">
    <location>
        <begin position="139"/>
        <end position="160"/>
    </location>
</feature>
<feature type="transmembrane region" description="Helical" evidence="1">
    <location>
        <begin position="12"/>
        <end position="35"/>
    </location>
</feature>
<dbReference type="RefSeq" id="WP_057984238.1">
    <property type="nucleotide sequence ID" value="NZ_JAGGKH010000001.1"/>
</dbReference>
<evidence type="ECO:0000256" key="1">
    <source>
        <dbReference type="SAM" id="Phobius"/>
    </source>
</evidence>
<sequence>MENKKIRVQAIDGIRGFSLLGILLANLLIFQYGFWGKDEMAFFSLSSADSFMNSFLRIFVEESFMPIFTFLFGYSMIMLKDSLEAKGLKVKRYFVRRAIFLLVLGGLHATFLWEGDILTFYGMMSFFLLLFLKRKQTTILVWGILLSSLLVLILGASAIVGDEEVELISPQNLATYIEKTNDIYGTGTYQEITYHRNNEDPLGDEAYLFIVAVLFSPIFTAPMFLFGMYAAKRKLFFNPLREKKLYQYAAAILIPIGLALKTINHLFPESSWAELAITVGGPLLAVGYIFGMALLYCQNGSKELRKLFESVGKLSMTNYILQTVICTTIFYGYGLGQFTKMGIGFSILVGLAIFGLQMCISRYYLTHFRSGPLEKVNRIWTYFSWSGRPRKRKKKMKAA</sequence>
<keyword evidence="1" id="KW-0472">Membrane</keyword>
<name>A0A177ZIP5_9BACI</name>
<organism evidence="3 4">
    <name type="scientific">Lederbergia galactosidilytica</name>
    <dbReference type="NCBI Taxonomy" id="217031"/>
    <lineage>
        <taxon>Bacteria</taxon>
        <taxon>Bacillati</taxon>
        <taxon>Bacillota</taxon>
        <taxon>Bacilli</taxon>
        <taxon>Bacillales</taxon>
        <taxon>Bacillaceae</taxon>
        <taxon>Lederbergia</taxon>
    </lineage>
</organism>
<feature type="transmembrane region" description="Helical" evidence="1">
    <location>
        <begin position="342"/>
        <end position="365"/>
    </location>
</feature>
<feature type="transmembrane region" description="Helical" evidence="1">
    <location>
        <begin position="206"/>
        <end position="225"/>
    </location>
</feature>